<evidence type="ECO:0000313" key="2">
    <source>
        <dbReference type="EMBL" id="WDE00303.1"/>
    </source>
</evidence>
<keyword evidence="3" id="KW-1185">Reference proteome</keyword>
<accession>A0AAE9YT61</accession>
<evidence type="ECO:0000259" key="1">
    <source>
        <dbReference type="Pfam" id="PF08845"/>
    </source>
</evidence>
<dbReference type="RefSeq" id="WP_044835380.1">
    <property type="nucleotide sequence ID" value="NZ_CP059735.1"/>
</dbReference>
<proteinExistence type="predicted"/>
<name>A0AAE9YT61_9GAMM</name>
<reference evidence="2 3" key="1">
    <citation type="journal article" date="2015" name="Genome Announc.">
        <title>Draft Genome Sequences of Marine Isolates of Thalassomonas viridans and Thalassomonas actiniarum.</title>
        <authorList>
            <person name="Olonade I."/>
            <person name="van Zyl L.J."/>
            <person name="Trindade M."/>
        </authorList>
    </citation>
    <scope>NUCLEOTIDE SEQUENCE [LARGE SCALE GENOMIC DNA]</scope>
    <source>
        <strain evidence="2 3">A5K-106</strain>
    </source>
</reference>
<reference evidence="2 3" key="2">
    <citation type="journal article" date="2022" name="Mar. Drugs">
        <title>Bioassay-Guided Fractionation Leads to the Detection of Cholic Acid Generated by the Rare Thalassomonas sp.</title>
        <authorList>
            <person name="Pheiffer F."/>
            <person name="Schneider Y.K."/>
            <person name="Hansen E.H."/>
            <person name="Andersen J.H."/>
            <person name="Isaksson J."/>
            <person name="Busche T."/>
            <person name="R C."/>
            <person name="Kalinowski J."/>
            <person name="Zyl L.V."/>
            <person name="Trindade M."/>
        </authorList>
    </citation>
    <scope>NUCLEOTIDE SEQUENCE [LARGE SCALE GENOMIC DNA]</scope>
    <source>
        <strain evidence="2 3">A5K-106</strain>
    </source>
</reference>
<dbReference type="InterPro" id="IPR014944">
    <property type="entry name" value="Toxin_SymE-like"/>
</dbReference>
<organism evidence="2 3">
    <name type="scientific">Thalassomonas actiniarum</name>
    <dbReference type="NCBI Taxonomy" id="485447"/>
    <lineage>
        <taxon>Bacteria</taxon>
        <taxon>Pseudomonadati</taxon>
        <taxon>Pseudomonadota</taxon>
        <taxon>Gammaproteobacteria</taxon>
        <taxon>Alteromonadales</taxon>
        <taxon>Colwelliaceae</taxon>
        <taxon>Thalassomonas</taxon>
    </lineage>
</organism>
<dbReference type="EMBL" id="CP059735">
    <property type="protein sequence ID" value="WDE00303.1"/>
    <property type="molecule type" value="Genomic_DNA"/>
</dbReference>
<dbReference type="GO" id="GO:0016070">
    <property type="term" value="P:RNA metabolic process"/>
    <property type="evidence" value="ECO:0007669"/>
    <property type="project" value="InterPro"/>
</dbReference>
<dbReference type="KEGG" id="tact:SG35_006585"/>
<gene>
    <name evidence="2" type="ORF">SG35_006585</name>
</gene>
<dbReference type="Pfam" id="PF08845">
    <property type="entry name" value="SymE_toxin"/>
    <property type="match status" value="1"/>
</dbReference>
<dbReference type="AlphaFoldDB" id="A0AAE9YT61"/>
<sequence>MADSNHTSEPRSAKVKYPTSRQLTVLETICETAAKTRGVGLNYVPVVLEPYIVLRGKWLSQAGFTTGQKVTVTVNQHGLMITPSLPSPGPAIKP</sequence>
<dbReference type="GO" id="GO:0016788">
    <property type="term" value="F:hydrolase activity, acting on ester bonds"/>
    <property type="evidence" value="ECO:0007669"/>
    <property type="project" value="InterPro"/>
</dbReference>
<dbReference type="Proteomes" id="UP000032568">
    <property type="component" value="Chromosome"/>
</dbReference>
<evidence type="ECO:0000313" key="3">
    <source>
        <dbReference type="Proteomes" id="UP000032568"/>
    </source>
</evidence>
<dbReference type="GO" id="GO:0003723">
    <property type="term" value="F:RNA binding"/>
    <property type="evidence" value="ECO:0007669"/>
    <property type="project" value="InterPro"/>
</dbReference>
<dbReference type="GO" id="GO:0005737">
    <property type="term" value="C:cytoplasm"/>
    <property type="evidence" value="ECO:0007669"/>
    <property type="project" value="InterPro"/>
</dbReference>
<feature type="domain" description="Toxin SymE-like" evidence="1">
    <location>
        <begin position="49"/>
        <end position="83"/>
    </location>
</feature>
<protein>
    <submittedName>
        <fullName evidence="2">Type I addiction module toxin, SymE family</fullName>
    </submittedName>
</protein>